<proteinExistence type="predicted"/>
<name>X7YII9_MYCXE</name>
<comment type="caution">
    <text evidence="1">The sequence shown here is derived from an EMBL/GenBank/DDBJ whole genome shotgun (WGS) entry which is preliminary data.</text>
</comment>
<dbReference type="AlphaFoldDB" id="X7YII9"/>
<dbReference type="PATRIC" id="fig|1299334.3.peg.9731"/>
<keyword evidence="1" id="KW-0378">Hydrolase</keyword>
<accession>X7YII9</accession>
<protein>
    <submittedName>
        <fullName evidence="1">UvrD/Rep family helicase domain protein</fullName>
    </submittedName>
</protein>
<sequence>MVAATAGRTDRAGRLVPLVDALHQRMLAEKVMDFGLQMAWAARLACNFPQVGASCGPLPGGAARRIPGHGHAQRVALSALFGGGSMTSWR</sequence>
<dbReference type="EMBL" id="JAOB01000093">
    <property type="protein sequence ID" value="EUA07012.1"/>
    <property type="molecule type" value="Genomic_DNA"/>
</dbReference>
<reference evidence="1" key="1">
    <citation type="submission" date="2014-01" db="EMBL/GenBank/DDBJ databases">
        <authorList>
            <person name="Brown-Elliot B."/>
            <person name="Wallace R."/>
            <person name="Lenaerts A."/>
            <person name="Ordway D."/>
            <person name="DeGroote M.A."/>
            <person name="Parker T."/>
            <person name="Sizemore C."/>
            <person name="Tallon L.J."/>
            <person name="Sadzewicz L.K."/>
            <person name="Sengamalay N."/>
            <person name="Fraser C.M."/>
            <person name="Hine E."/>
            <person name="Shefchek K.A."/>
            <person name="Das S.P."/>
            <person name="Tettelin H."/>
        </authorList>
    </citation>
    <scope>NUCLEOTIDE SEQUENCE [LARGE SCALE GENOMIC DNA]</scope>
    <source>
        <strain evidence="1">4042</strain>
    </source>
</reference>
<keyword evidence="1" id="KW-0067">ATP-binding</keyword>
<keyword evidence="1" id="KW-0547">Nucleotide-binding</keyword>
<dbReference type="GO" id="GO:0004386">
    <property type="term" value="F:helicase activity"/>
    <property type="evidence" value="ECO:0007669"/>
    <property type="project" value="UniProtKB-KW"/>
</dbReference>
<evidence type="ECO:0000313" key="1">
    <source>
        <dbReference type="EMBL" id="EUA07012.1"/>
    </source>
</evidence>
<keyword evidence="1" id="KW-0347">Helicase</keyword>
<gene>
    <name evidence="1" type="ORF">I553_0134</name>
</gene>
<organism evidence="1">
    <name type="scientific">Mycobacterium xenopi 4042</name>
    <dbReference type="NCBI Taxonomy" id="1299334"/>
    <lineage>
        <taxon>Bacteria</taxon>
        <taxon>Bacillati</taxon>
        <taxon>Actinomycetota</taxon>
        <taxon>Actinomycetes</taxon>
        <taxon>Mycobacteriales</taxon>
        <taxon>Mycobacteriaceae</taxon>
        <taxon>Mycobacterium</taxon>
    </lineage>
</organism>